<evidence type="ECO:0000313" key="3">
    <source>
        <dbReference type="Proteomes" id="UP000233293"/>
    </source>
</evidence>
<dbReference type="InterPro" id="IPR052544">
    <property type="entry name" value="Bacteriocin_Proc_Enz"/>
</dbReference>
<dbReference type="Pfam" id="PF00881">
    <property type="entry name" value="Nitroreductase"/>
    <property type="match status" value="1"/>
</dbReference>
<keyword evidence="3" id="KW-1185">Reference proteome</keyword>
<accession>A0A2N3PMW8</accession>
<dbReference type="PANTHER" id="PTHR43745:SF2">
    <property type="entry name" value="NITROREDUCTASE MJ1384-RELATED"/>
    <property type="match status" value="1"/>
</dbReference>
<dbReference type="Gene3D" id="3.40.109.10">
    <property type="entry name" value="NADH Oxidase"/>
    <property type="match status" value="1"/>
</dbReference>
<evidence type="ECO:0000313" key="2">
    <source>
        <dbReference type="EMBL" id="PKU21755.1"/>
    </source>
</evidence>
<feature type="domain" description="Nitroreductase" evidence="1">
    <location>
        <begin position="31"/>
        <end position="197"/>
    </location>
</feature>
<dbReference type="AlphaFoldDB" id="A0A2N3PMW8"/>
<evidence type="ECO:0000259" key="1">
    <source>
        <dbReference type="Pfam" id="PF00881"/>
    </source>
</evidence>
<proteinExistence type="predicted"/>
<reference evidence="3" key="1">
    <citation type="submission" date="2017-12" db="EMBL/GenBank/DDBJ databases">
        <title>Draft genome sequence of Telmatospirillum siberiense 26-4b1T, an acidotolerant peatland alphaproteobacterium potentially involved in sulfur cycling.</title>
        <authorList>
            <person name="Hausmann B."/>
            <person name="Pjevac P."/>
            <person name="Schreck K."/>
            <person name="Herbold C.W."/>
            <person name="Daims H."/>
            <person name="Wagner M."/>
            <person name="Pester M."/>
            <person name="Loy A."/>
        </authorList>
    </citation>
    <scope>NUCLEOTIDE SEQUENCE [LARGE SCALE GENOMIC DNA]</scope>
    <source>
        <strain evidence="3">26-4b1</strain>
    </source>
</reference>
<dbReference type="Proteomes" id="UP000233293">
    <property type="component" value="Unassembled WGS sequence"/>
</dbReference>
<name>A0A2N3PMW8_9PROT</name>
<gene>
    <name evidence="2" type="ORF">CWS72_25190</name>
</gene>
<protein>
    <submittedName>
        <fullName evidence="2">Nitroreductase</fullName>
    </submittedName>
</protein>
<dbReference type="PANTHER" id="PTHR43745">
    <property type="entry name" value="NITROREDUCTASE MJ1384-RELATED"/>
    <property type="match status" value="1"/>
</dbReference>
<dbReference type="SUPFAM" id="SSF55469">
    <property type="entry name" value="FMN-dependent nitroreductase-like"/>
    <property type="match status" value="1"/>
</dbReference>
<dbReference type="EMBL" id="PIUM01000045">
    <property type="protein sequence ID" value="PKU21755.1"/>
    <property type="molecule type" value="Genomic_DNA"/>
</dbReference>
<dbReference type="InterPro" id="IPR029479">
    <property type="entry name" value="Nitroreductase"/>
</dbReference>
<comment type="caution">
    <text evidence="2">The sequence shown here is derived from an EMBL/GenBank/DDBJ whole genome shotgun (WGS) entry which is preliminary data.</text>
</comment>
<dbReference type="GO" id="GO:0016491">
    <property type="term" value="F:oxidoreductase activity"/>
    <property type="evidence" value="ECO:0007669"/>
    <property type="project" value="InterPro"/>
</dbReference>
<dbReference type="OrthoDB" id="9802775at2"/>
<sequence length="200" mass="21817">MPGFASAEAVRPISLPPPRTEGGVSLRAALQKRRSIREFSDRPLPLALLSDLLWAAYGINRPESGDRTAPCWRHQVVIDIYVALPDGAWLYAPKEHELQPHVAGDLRAATGMQDFVGQAPLNLVYVAQGDQMGKIAEEERRLWANVDTGFIAQNVYLLAAAEGLATVFRASVPRQQLAASLKLSGEQFITAAQTVGYPRS</sequence>
<dbReference type="InterPro" id="IPR000415">
    <property type="entry name" value="Nitroreductase-like"/>
</dbReference>
<organism evidence="2 3">
    <name type="scientific">Telmatospirillum siberiense</name>
    <dbReference type="NCBI Taxonomy" id="382514"/>
    <lineage>
        <taxon>Bacteria</taxon>
        <taxon>Pseudomonadati</taxon>
        <taxon>Pseudomonadota</taxon>
        <taxon>Alphaproteobacteria</taxon>
        <taxon>Rhodospirillales</taxon>
        <taxon>Rhodospirillaceae</taxon>
        <taxon>Telmatospirillum</taxon>
    </lineage>
</organism>